<reference evidence="2" key="1">
    <citation type="submission" date="2016-01" db="EMBL/GenBank/DDBJ databases">
        <authorList>
            <person name="Peeters C."/>
        </authorList>
    </citation>
    <scope>NUCLEOTIDE SEQUENCE</scope>
    <source>
        <strain evidence="2">LMG 29320</strain>
    </source>
</reference>
<proteinExistence type="predicted"/>
<gene>
    <name evidence="2" type="ORF">AWB77_04599</name>
</gene>
<dbReference type="EMBL" id="FCNX02000012">
    <property type="protein sequence ID" value="SAK86381.1"/>
    <property type="molecule type" value="Genomic_DNA"/>
</dbReference>
<keyword evidence="3" id="KW-1185">Reference proteome</keyword>
<evidence type="ECO:0000313" key="2">
    <source>
        <dbReference type="EMBL" id="SAK86381.1"/>
    </source>
</evidence>
<organism evidence="2 3">
    <name type="scientific">Caballeronia fortuita</name>
    <dbReference type="NCBI Taxonomy" id="1777138"/>
    <lineage>
        <taxon>Bacteria</taxon>
        <taxon>Pseudomonadati</taxon>
        <taxon>Pseudomonadota</taxon>
        <taxon>Betaproteobacteria</taxon>
        <taxon>Burkholderiales</taxon>
        <taxon>Burkholderiaceae</taxon>
        <taxon>Caballeronia</taxon>
    </lineage>
</organism>
<evidence type="ECO:0000256" key="1">
    <source>
        <dbReference type="SAM" id="MobiDB-lite"/>
    </source>
</evidence>
<feature type="compositionally biased region" description="Polar residues" evidence="1">
    <location>
        <begin position="114"/>
        <end position="123"/>
    </location>
</feature>
<sequence>MLKAQRRSCRSKRPCLRKHESAASARNSAATRKVAGTEMVYNEFADRRAGRKRNLHYCRQGEPRQLEHFPQLRVASTAALYRSESRQGSLDRGSIMATTAIERFNCVRRRGNTRDLTPNQRSRSPVDPGDARHCEIRTLNEKWRDVGVCAEVGAKRKPDNDECNPGIVVMQRAHKISPSHGYMRWRRRYEAELGGECHADKHGRRRERAPATIKLPCAQATWPRSAGSSLRRVRTSKLCGSITR</sequence>
<name>A0A158CVW1_9BURK</name>
<feature type="compositionally biased region" description="Basic residues" evidence="1">
    <location>
        <begin position="1"/>
        <end position="16"/>
    </location>
</feature>
<evidence type="ECO:0000313" key="3">
    <source>
        <dbReference type="Proteomes" id="UP000054903"/>
    </source>
</evidence>
<accession>A0A158CVW1</accession>
<feature type="region of interest" description="Disordered" evidence="1">
    <location>
        <begin position="1"/>
        <end position="30"/>
    </location>
</feature>
<feature type="region of interest" description="Disordered" evidence="1">
    <location>
        <begin position="111"/>
        <end position="131"/>
    </location>
</feature>
<comment type="caution">
    <text evidence="2">The sequence shown here is derived from an EMBL/GenBank/DDBJ whole genome shotgun (WGS) entry which is preliminary data.</text>
</comment>
<protein>
    <submittedName>
        <fullName evidence="2">Uncharacterized protein</fullName>
    </submittedName>
</protein>
<dbReference type="AlphaFoldDB" id="A0A158CVW1"/>
<dbReference type="Proteomes" id="UP000054903">
    <property type="component" value="Unassembled WGS sequence"/>
</dbReference>